<accession>A0AAD9YKQ0</accession>
<dbReference type="AlphaFoldDB" id="A0AAD9YKQ0"/>
<dbReference type="EMBL" id="VYYT01000112">
    <property type="protein sequence ID" value="KAK2769410.1"/>
    <property type="molecule type" value="Genomic_DNA"/>
</dbReference>
<evidence type="ECO:0000313" key="2">
    <source>
        <dbReference type="EMBL" id="KAK2769410.1"/>
    </source>
</evidence>
<gene>
    <name evidence="2" type="ORF">CKAH01_01017</name>
</gene>
<sequence>MGDPGQAGSTCSCRVEGETTGVGASPWPSPPEAQQQQRHQQRRRPSSGKPDRDETRRTREGTEWSTAALDGAEHT</sequence>
<evidence type="ECO:0000256" key="1">
    <source>
        <dbReference type="SAM" id="MobiDB-lite"/>
    </source>
</evidence>
<protein>
    <submittedName>
        <fullName evidence="2">Uncharacterized protein</fullName>
    </submittedName>
</protein>
<evidence type="ECO:0000313" key="3">
    <source>
        <dbReference type="Proteomes" id="UP001281614"/>
    </source>
</evidence>
<feature type="compositionally biased region" description="Basic and acidic residues" evidence="1">
    <location>
        <begin position="49"/>
        <end position="62"/>
    </location>
</feature>
<reference evidence="2" key="1">
    <citation type="submission" date="2023-02" db="EMBL/GenBank/DDBJ databases">
        <title>Colletotrichum kahawae CIFC_Que2 genome sequencing and assembly.</title>
        <authorList>
            <person name="Baroncelli R."/>
        </authorList>
    </citation>
    <scope>NUCLEOTIDE SEQUENCE</scope>
    <source>
        <strain evidence="2">CIFC_Que2</strain>
    </source>
</reference>
<organism evidence="2 3">
    <name type="scientific">Colletotrichum kahawae</name>
    <name type="common">Coffee berry disease fungus</name>
    <dbReference type="NCBI Taxonomy" id="34407"/>
    <lineage>
        <taxon>Eukaryota</taxon>
        <taxon>Fungi</taxon>
        <taxon>Dikarya</taxon>
        <taxon>Ascomycota</taxon>
        <taxon>Pezizomycotina</taxon>
        <taxon>Sordariomycetes</taxon>
        <taxon>Hypocreomycetidae</taxon>
        <taxon>Glomerellales</taxon>
        <taxon>Glomerellaceae</taxon>
        <taxon>Colletotrichum</taxon>
        <taxon>Colletotrichum gloeosporioides species complex</taxon>
    </lineage>
</organism>
<dbReference type="Proteomes" id="UP001281614">
    <property type="component" value="Unassembled WGS sequence"/>
</dbReference>
<name>A0AAD9YKQ0_COLKA</name>
<comment type="caution">
    <text evidence="2">The sequence shown here is derived from an EMBL/GenBank/DDBJ whole genome shotgun (WGS) entry which is preliminary data.</text>
</comment>
<proteinExistence type="predicted"/>
<feature type="region of interest" description="Disordered" evidence="1">
    <location>
        <begin position="1"/>
        <end position="75"/>
    </location>
</feature>
<keyword evidence="3" id="KW-1185">Reference proteome</keyword>